<protein>
    <submittedName>
        <fullName evidence="1">Uncharacterized protein</fullName>
    </submittedName>
</protein>
<gene>
    <name evidence="1" type="ORF">INS90_06950</name>
</gene>
<name>A0A7M1R0D3_9ACTO</name>
<reference evidence="1 2" key="1">
    <citation type="submission" date="2020-10" db="EMBL/GenBank/DDBJ databases">
        <title>Trueperella pecoris sp. nov. isolated from bovine and porcine specimens.</title>
        <authorList>
            <person name="Schoenecker L."/>
            <person name="Schnydrig P."/>
            <person name="Brodard I."/>
            <person name="Thomann A."/>
            <person name="Hemphill A."/>
            <person name="Rodriguez-Campos S."/>
            <person name="Perreten V."/>
            <person name="Jores J."/>
            <person name="Kittl S."/>
        </authorList>
    </citation>
    <scope>NUCLEOTIDE SEQUENCE [LARGE SCALE GENOMIC DNA]</scope>
    <source>
        <strain evidence="1 2">19OD0592</strain>
    </source>
</reference>
<dbReference type="Proteomes" id="UP000594961">
    <property type="component" value="Chromosome"/>
</dbReference>
<dbReference type="RefSeq" id="WP_197552106.1">
    <property type="nucleotide sequence ID" value="NZ_CP063212.1"/>
</dbReference>
<accession>A0A7M1R0D3</accession>
<evidence type="ECO:0000313" key="2">
    <source>
        <dbReference type="Proteomes" id="UP000594961"/>
    </source>
</evidence>
<dbReference type="AlphaFoldDB" id="A0A7M1R0D3"/>
<evidence type="ECO:0000313" key="1">
    <source>
        <dbReference type="EMBL" id="QOR47015.1"/>
    </source>
</evidence>
<dbReference type="EMBL" id="CP063212">
    <property type="protein sequence ID" value="QOR47015.1"/>
    <property type="molecule type" value="Genomic_DNA"/>
</dbReference>
<sequence>MQFLAKGVRLTKDNTLRDITISTTDYEVAVYNDFSVDDAGTMVLDHVTTVGQIYLAADGEVKSIRVEANDVHVKQADVSGRVDQPHGYGVDVLQGGLTLWNRQKDSAVTFTATLTGISIGTEETPVRGSGVFVAGYADREGRLIGGAFTADLIETKAVFTDGGIAQGTPDKITGGVFVLSGAKVDRVENNGPTTTYGANDMVLDLWGVTPEWVATAPVTSYGPSAIGFVNFDAMGHLKILAPIVTNGAGARGFNVYDGSMESAEFDSITTTGDGTIGVQVSRPMGTIHVHSDVATTGGEGTSLVKGAQMTLKAIGVSIKPGADVESLRIDGTVRTRGDDLVSFEVLEDARVRDLTLGGVVAEGEGSTGIVVDGDAPNGTLTE</sequence>
<proteinExistence type="predicted"/>
<organism evidence="1 2">
    <name type="scientific">Trueperella pecoris</name>
    <dbReference type="NCBI Taxonomy" id="2733571"/>
    <lineage>
        <taxon>Bacteria</taxon>
        <taxon>Bacillati</taxon>
        <taxon>Actinomycetota</taxon>
        <taxon>Actinomycetes</taxon>
        <taxon>Actinomycetales</taxon>
        <taxon>Actinomycetaceae</taxon>
        <taxon>Trueperella</taxon>
    </lineage>
</organism>